<feature type="transmembrane region" description="Helical" evidence="7">
    <location>
        <begin position="345"/>
        <end position="366"/>
    </location>
</feature>
<comment type="caution">
    <text evidence="8">The sequence shown here is derived from an EMBL/GenBank/DDBJ whole genome shotgun (WGS) entry which is preliminary data.</text>
</comment>
<accession>A0A7J7JQA6</accession>
<dbReference type="Pfam" id="PF00854">
    <property type="entry name" value="PTR2"/>
    <property type="match status" value="2"/>
</dbReference>
<dbReference type="InterPro" id="IPR036259">
    <property type="entry name" value="MFS_trans_sf"/>
</dbReference>
<comment type="subcellular location">
    <subcellularLocation>
        <location evidence="1">Membrane</location>
        <topology evidence="1">Multi-pass membrane protein</topology>
    </subcellularLocation>
</comment>
<organism evidence="8 9">
    <name type="scientific">Bugula neritina</name>
    <name type="common">Brown bryozoan</name>
    <name type="synonym">Sertularia neritina</name>
    <dbReference type="NCBI Taxonomy" id="10212"/>
    <lineage>
        <taxon>Eukaryota</taxon>
        <taxon>Metazoa</taxon>
        <taxon>Spiralia</taxon>
        <taxon>Lophotrochozoa</taxon>
        <taxon>Bryozoa</taxon>
        <taxon>Gymnolaemata</taxon>
        <taxon>Cheilostomatida</taxon>
        <taxon>Flustrina</taxon>
        <taxon>Buguloidea</taxon>
        <taxon>Bugulidae</taxon>
        <taxon>Bugula</taxon>
    </lineage>
</organism>
<feature type="transmembrane region" description="Helical" evidence="7">
    <location>
        <begin position="184"/>
        <end position="205"/>
    </location>
</feature>
<evidence type="ECO:0000256" key="7">
    <source>
        <dbReference type="SAM" id="Phobius"/>
    </source>
</evidence>
<comment type="similarity">
    <text evidence="2">Belongs to the major facilitator superfamily. Proton-dependent oligopeptide transporter (POT/PTR) (TC 2.A.17) family.</text>
</comment>
<evidence type="ECO:0000256" key="3">
    <source>
        <dbReference type="ARBA" id="ARBA00022692"/>
    </source>
</evidence>
<feature type="transmembrane region" description="Helical" evidence="7">
    <location>
        <begin position="126"/>
        <end position="147"/>
    </location>
</feature>
<evidence type="ECO:0000256" key="4">
    <source>
        <dbReference type="ARBA" id="ARBA00022856"/>
    </source>
</evidence>
<feature type="transmembrane region" description="Helical" evidence="7">
    <location>
        <begin position="452"/>
        <end position="473"/>
    </location>
</feature>
<feature type="transmembrane region" description="Helical" evidence="7">
    <location>
        <begin position="509"/>
        <end position="531"/>
    </location>
</feature>
<dbReference type="InterPro" id="IPR000109">
    <property type="entry name" value="POT_fam"/>
</dbReference>
<dbReference type="GO" id="GO:0016020">
    <property type="term" value="C:membrane"/>
    <property type="evidence" value="ECO:0007669"/>
    <property type="project" value="UniProtKB-SubCell"/>
</dbReference>
<protein>
    <submittedName>
        <fullName evidence="8">SLC15A4</fullName>
    </submittedName>
</protein>
<dbReference type="OrthoDB" id="8904098at2759"/>
<name>A0A7J7JQA6_BUGNE</name>
<feature type="transmembrane region" description="Helical" evidence="7">
    <location>
        <begin position="418"/>
        <end position="440"/>
    </location>
</feature>
<keyword evidence="5 7" id="KW-1133">Transmembrane helix</keyword>
<evidence type="ECO:0000256" key="1">
    <source>
        <dbReference type="ARBA" id="ARBA00004141"/>
    </source>
</evidence>
<keyword evidence="4" id="KW-0813">Transport</keyword>
<dbReference type="GO" id="GO:0015833">
    <property type="term" value="P:peptide transport"/>
    <property type="evidence" value="ECO:0007669"/>
    <property type="project" value="UniProtKB-KW"/>
</dbReference>
<dbReference type="Proteomes" id="UP000593567">
    <property type="component" value="Unassembled WGS sequence"/>
</dbReference>
<sequence length="616" mass="70251">MNVLLRLKISAMLHFYELDRTMAAYEFTPLLQANQIPPVLDDGEGITPKQRKKASYLIIAAKAFERLVFYSISGILLVYLTNESLLCLSNREAFAVIFLFNAVSNVFCLIAGVISDSFISRYKSIIIGYVIYFIGYLIWGIIMYSHWRDMVDSSSTVIRSDTCKNRDHANVQWESDKDIMMKKLTTLTLFIISIAAAIVRSNLAAFGASQIRIFGSIQTRSFMTMYYWGTNFGSTVVFLGLSFMHKIIKNASALLVGFLIISLFLSFILFVAGNKLYIKRRAESRFVVKDIVKVISNARMVKKNNPQIKEKKLLEYSNMAKGYPGAECTLQEIKNTKNMCQIFKVVLLMIPYWICYSHVNGTLYLLQGLHMDLELREHHLQQKLTCYNRWQLRHSPFFHNQSASINDYFPTRSGPTVAVLPVAIGTGIIVIILPFVHNFYRCLTKCCVIVYTYRRLVCGMLLAFLSLLAAGILETVRIDHICAYCTTYKRSEGTVCGMTSEFGVLYQSFQYLLMGSSEILFIVTGLEYIYMKSPPYMQGLSMGLFWFSSGIGYFIGWALTALFQVTENINSGSLDVYFYFLAFLLGVYTPIFYICCTYFHLGLHRMIIIPLPEDPA</sequence>
<proteinExistence type="inferred from homology"/>
<feature type="transmembrane region" description="Helical" evidence="7">
    <location>
        <begin position="577"/>
        <end position="601"/>
    </location>
</feature>
<keyword evidence="3 7" id="KW-0812">Transmembrane</keyword>
<dbReference type="GO" id="GO:0022857">
    <property type="term" value="F:transmembrane transporter activity"/>
    <property type="evidence" value="ECO:0007669"/>
    <property type="project" value="InterPro"/>
</dbReference>
<feature type="transmembrane region" description="Helical" evidence="7">
    <location>
        <begin position="226"/>
        <end position="245"/>
    </location>
</feature>
<reference evidence="8" key="1">
    <citation type="submission" date="2020-06" db="EMBL/GenBank/DDBJ databases">
        <title>Draft genome of Bugula neritina, a colonial animal packing powerful symbionts and potential medicines.</title>
        <authorList>
            <person name="Rayko M."/>
        </authorList>
    </citation>
    <scope>NUCLEOTIDE SEQUENCE [LARGE SCALE GENOMIC DNA]</scope>
    <source>
        <strain evidence="8">Kwan_BN1</strain>
    </source>
</reference>
<feature type="transmembrane region" description="Helical" evidence="7">
    <location>
        <begin position="251"/>
        <end position="272"/>
    </location>
</feature>
<dbReference type="SUPFAM" id="SSF103473">
    <property type="entry name" value="MFS general substrate transporter"/>
    <property type="match status" value="1"/>
</dbReference>
<dbReference type="EMBL" id="VXIV02002061">
    <property type="protein sequence ID" value="KAF6027616.1"/>
    <property type="molecule type" value="Genomic_DNA"/>
</dbReference>
<evidence type="ECO:0000256" key="5">
    <source>
        <dbReference type="ARBA" id="ARBA00022989"/>
    </source>
</evidence>
<feature type="transmembrane region" description="Helical" evidence="7">
    <location>
        <begin position="543"/>
        <end position="565"/>
    </location>
</feature>
<keyword evidence="4" id="KW-0571">Peptide transport</keyword>
<keyword evidence="6 7" id="KW-0472">Membrane</keyword>
<evidence type="ECO:0000313" key="8">
    <source>
        <dbReference type="EMBL" id="KAF6027616.1"/>
    </source>
</evidence>
<dbReference type="AlphaFoldDB" id="A0A7J7JQA6"/>
<feature type="transmembrane region" description="Helical" evidence="7">
    <location>
        <begin position="93"/>
        <end position="114"/>
    </location>
</feature>
<evidence type="ECO:0000256" key="2">
    <source>
        <dbReference type="ARBA" id="ARBA00005982"/>
    </source>
</evidence>
<evidence type="ECO:0000256" key="6">
    <source>
        <dbReference type="ARBA" id="ARBA00023136"/>
    </source>
</evidence>
<dbReference type="Gene3D" id="1.20.1250.20">
    <property type="entry name" value="MFS general substrate transporter like domains"/>
    <property type="match status" value="1"/>
</dbReference>
<dbReference type="PANTHER" id="PTHR11654">
    <property type="entry name" value="OLIGOPEPTIDE TRANSPORTER-RELATED"/>
    <property type="match status" value="1"/>
</dbReference>
<feature type="transmembrane region" description="Helical" evidence="7">
    <location>
        <begin position="56"/>
        <end position="81"/>
    </location>
</feature>
<keyword evidence="9" id="KW-1185">Reference proteome</keyword>
<gene>
    <name evidence="8" type="ORF">EB796_014077</name>
</gene>
<evidence type="ECO:0000313" key="9">
    <source>
        <dbReference type="Proteomes" id="UP000593567"/>
    </source>
</evidence>
<keyword evidence="4" id="KW-0653">Protein transport</keyword>